<protein>
    <submittedName>
        <fullName evidence="4">2-nitropropane dioxygenase</fullName>
    </submittedName>
</protein>
<dbReference type="SUPFAM" id="SSF51412">
    <property type="entry name" value="Inosine monophosphate dehydrogenase (IMPDH)"/>
    <property type="match status" value="1"/>
</dbReference>
<dbReference type="OrthoDB" id="2349068at2759"/>
<proteinExistence type="predicted"/>
<evidence type="ECO:0000313" key="4">
    <source>
        <dbReference type="EMBL" id="TEB30635.1"/>
    </source>
</evidence>
<comment type="caution">
    <text evidence="4">The sequence shown here is derived from an EMBL/GenBank/DDBJ whole genome shotgun (WGS) entry which is preliminary data.</text>
</comment>
<keyword evidence="1" id="KW-0285">Flavoprotein</keyword>
<dbReference type="GO" id="GO:0018580">
    <property type="term" value="F:nitronate monooxygenase activity"/>
    <property type="evidence" value="ECO:0007669"/>
    <property type="project" value="InterPro"/>
</dbReference>
<accession>A0A4Y7T905</accession>
<keyword evidence="3" id="KW-0560">Oxidoreductase</keyword>
<evidence type="ECO:0000256" key="3">
    <source>
        <dbReference type="ARBA" id="ARBA00023002"/>
    </source>
</evidence>
<keyword evidence="4" id="KW-0223">Dioxygenase</keyword>
<organism evidence="4 5">
    <name type="scientific">Coprinellus micaceus</name>
    <name type="common">Glistening ink-cap mushroom</name>
    <name type="synonym">Coprinus micaceus</name>
    <dbReference type="NCBI Taxonomy" id="71717"/>
    <lineage>
        <taxon>Eukaryota</taxon>
        <taxon>Fungi</taxon>
        <taxon>Dikarya</taxon>
        <taxon>Basidiomycota</taxon>
        <taxon>Agaricomycotina</taxon>
        <taxon>Agaricomycetes</taxon>
        <taxon>Agaricomycetidae</taxon>
        <taxon>Agaricales</taxon>
        <taxon>Agaricineae</taxon>
        <taxon>Psathyrellaceae</taxon>
        <taxon>Coprinellus</taxon>
    </lineage>
</organism>
<evidence type="ECO:0000313" key="5">
    <source>
        <dbReference type="Proteomes" id="UP000298030"/>
    </source>
</evidence>
<dbReference type="CDD" id="cd04730">
    <property type="entry name" value="NPD_like"/>
    <property type="match status" value="1"/>
</dbReference>
<evidence type="ECO:0000256" key="1">
    <source>
        <dbReference type="ARBA" id="ARBA00022630"/>
    </source>
</evidence>
<reference evidence="4 5" key="1">
    <citation type="journal article" date="2019" name="Nat. Ecol. Evol.">
        <title>Megaphylogeny resolves global patterns of mushroom evolution.</title>
        <authorList>
            <person name="Varga T."/>
            <person name="Krizsan K."/>
            <person name="Foldi C."/>
            <person name="Dima B."/>
            <person name="Sanchez-Garcia M."/>
            <person name="Sanchez-Ramirez S."/>
            <person name="Szollosi G.J."/>
            <person name="Szarkandi J.G."/>
            <person name="Papp V."/>
            <person name="Albert L."/>
            <person name="Andreopoulos W."/>
            <person name="Angelini C."/>
            <person name="Antonin V."/>
            <person name="Barry K.W."/>
            <person name="Bougher N.L."/>
            <person name="Buchanan P."/>
            <person name="Buyck B."/>
            <person name="Bense V."/>
            <person name="Catcheside P."/>
            <person name="Chovatia M."/>
            <person name="Cooper J."/>
            <person name="Damon W."/>
            <person name="Desjardin D."/>
            <person name="Finy P."/>
            <person name="Geml J."/>
            <person name="Haridas S."/>
            <person name="Hughes K."/>
            <person name="Justo A."/>
            <person name="Karasinski D."/>
            <person name="Kautmanova I."/>
            <person name="Kiss B."/>
            <person name="Kocsube S."/>
            <person name="Kotiranta H."/>
            <person name="LaButti K.M."/>
            <person name="Lechner B.E."/>
            <person name="Liimatainen K."/>
            <person name="Lipzen A."/>
            <person name="Lukacs Z."/>
            <person name="Mihaltcheva S."/>
            <person name="Morgado L.N."/>
            <person name="Niskanen T."/>
            <person name="Noordeloos M.E."/>
            <person name="Ohm R.A."/>
            <person name="Ortiz-Santana B."/>
            <person name="Ovrebo C."/>
            <person name="Racz N."/>
            <person name="Riley R."/>
            <person name="Savchenko A."/>
            <person name="Shiryaev A."/>
            <person name="Soop K."/>
            <person name="Spirin V."/>
            <person name="Szebenyi C."/>
            <person name="Tomsovsky M."/>
            <person name="Tulloss R.E."/>
            <person name="Uehling J."/>
            <person name="Grigoriev I.V."/>
            <person name="Vagvolgyi C."/>
            <person name="Papp T."/>
            <person name="Martin F.M."/>
            <person name="Miettinen O."/>
            <person name="Hibbett D.S."/>
            <person name="Nagy L.G."/>
        </authorList>
    </citation>
    <scope>NUCLEOTIDE SEQUENCE [LARGE SCALE GENOMIC DNA]</scope>
    <source>
        <strain evidence="4 5">FP101781</strain>
    </source>
</reference>
<dbReference type="Pfam" id="PF03060">
    <property type="entry name" value="NMO"/>
    <property type="match status" value="2"/>
</dbReference>
<dbReference type="EMBL" id="QPFP01000022">
    <property type="protein sequence ID" value="TEB30635.1"/>
    <property type="molecule type" value="Genomic_DNA"/>
</dbReference>
<keyword evidence="5" id="KW-1185">Reference proteome</keyword>
<dbReference type="InterPro" id="IPR004136">
    <property type="entry name" value="NMO"/>
</dbReference>
<dbReference type="AlphaFoldDB" id="A0A4Y7T905"/>
<dbReference type="STRING" id="71717.A0A4Y7T905"/>
<gene>
    <name evidence="4" type="ORF">FA13DRAFT_1630586</name>
</gene>
<name>A0A4Y7T905_COPMI</name>
<sequence>MANIQTRLTGLLGSFHTRQCPFVTIEYLILRIPLGVQTPVLVPAMAFGSGGKLAAEVSRAGGFGFLGTAFETPDQLRDQLNIARSILDVSDNSTLPVGVGYIGWILDESEPNAKELISIAFEYRVKAIWLSHGDNLAKWVEYYRSLVEQTGHRPLLFVQIFFPEGAQVAVKEWEADVVVAQGVESGGHGAAQGLPLLTLLPLVLAALGPDAPPVVATGGVATGSQVAALLTLGASGVALGTRFLLSPESLYSDKERQVILDAKSSDAVRTMAFDEARGYHNWPKYINGRAIRNKTFDEFEKREDIASIRQKYAEATANSDTTRLVVWAGAGVSAMDKVLPAKDIVNELHDDILSTLNTSRSLVHG</sequence>
<dbReference type="Proteomes" id="UP000298030">
    <property type="component" value="Unassembled WGS sequence"/>
</dbReference>
<dbReference type="GO" id="GO:0051213">
    <property type="term" value="F:dioxygenase activity"/>
    <property type="evidence" value="ECO:0007669"/>
    <property type="project" value="UniProtKB-KW"/>
</dbReference>
<dbReference type="PANTHER" id="PTHR32332:SF31">
    <property type="entry name" value="2-NITROPROPANE DIOXYGENASE FAMILY, PUTATIVE (AFU_ORTHOLOGUE AFUA_2G09850)-RELATED"/>
    <property type="match status" value="1"/>
</dbReference>
<keyword evidence="2" id="KW-0288">FMN</keyword>
<dbReference type="InterPro" id="IPR013785">
    <property type="entry name" value="Aldolase_TIM"/>
</dbReference>
<dbReference type="Gene3D" id="3.20.20.70">
    <property type="entry name" value="Aldolase class I"/>
    <property type="match status" value="1"/>
</dbReference>
<dbReference type="PANTHER" id="PTHR32332">
    <property type="entry name" value="2-NITROPROPANE DIOXYGENASE"/>
    <property type="match status" value="1"/>
</dbReference>
<evidence type="ECO:0000256" key="2">
    <source>
        <dbReference type="ARBA" id="ARBA00022643"/>
    </source>
</evidence>